<keyword evidence="4" id="KW-0804">Transcription</keyword>
<dbReference type="AlphaFoldDB" id="A0A850Q9Q5"/>
<protein>
    <submittedName>
        <fullName evidence="6">LysR family transcriptional regulator</fullName>
    </submittedName>
</protein>
<dbReference type="GO" id="GO:0003700">
    <property type="term" value="F:DNA-binding transcription factor activity"/>
    <property type="evidence" value="ECO:0007669"/>
    <property type="project" value="InterPro"/>
</dbReference>
<reference evidence="6 7" key="1">
    <citation type="submission" date="2020-04" db="EMBL/GenBank/DDBJ databases">
        <title>Donghicola sp., a member of the Rhodobacteraceae family isolated from mangrove forest in Thailand.</title>
        <authorList>
            <person name="Charoenyingcharoen P."/>
            <person name="Yukphan P."/>
        </authorList>
    </citation>
    <scope>NUCLEOTIDE SEQUENCE [LARGE SCALE GENOMIC DNA]</scope>
    <source>
        <strain evidence="6 7">B5-SW-15</strain>
    </source>
</reference>
<evidence type="ECO:0000313" key="7">
    <source>
        <dbReference type="Proteomes" id="UP000592216"/>
    </source>
</evidence>
<dbReference type="PANTHER" id="PTHR30537:SF5">
    <property type="entry name" value="HTH-TYPE TRANSCRIPTIONAL ACTIVATOR TTDR-RELATED"/>
    <property type="match status" value="1"/>
</dbReference>
<evidence type="ECO:0000256" key="1">
    <source>
        <dbReference type="ARBA" id="ARBA00009437"/>
    </source>
</evidence>
<proteinExistence type="inferred from homology"/>
<dbReference type="Gene3D" id="1.10.10.10">
    <property type="entry name" value="Winged helix-like DNA-binding domain superfamily/Winged helix DNA-binding domain"/>
    <property type="match status" value="1"/>
</dbReference>
<dbReference type="Pfam" id="PF00126">
    <property type="entry name" value="HTH_1"/>
    <property type="match status" value="1"/>
</dbReference>
<dbReference type="InterPro" id="IPR005119">
    <property type="entry name" value="LysR_subst-bd"/>
</dbReference>
<evidence type="ECO:0000313" key="6">
    <source>
        <dbReference type="EMBL" id="NVO25634.1"/>
    </source>
</evidence>
<sequence>MDKLRAMAVFVTVARCESLSAAAREMDVPLTNISRLLSQLEDSLGCALITRSSRRLELTPEGREYLTACRLILDDLEQAESRLSGGIADLSGPLTITAPETFGKLHVLPVLTDFLKQHPAIDARLLLLDRRVDMIEEGVDVAVRIGALRDSGHLATLVGSQRMVTCAAPDYLAGAPALSRVSQLAAHSCICFVAQPSGLRWTYASRRGGRKTIRVRPRLTVNSAEAAVDAAISGLGVIRVLAYQARHAIRSGQLVPLLEEWDDTEIPVHLLRWPHRTAPRRVKDFISFAAERLREPLGEMAPPALVGSADGACR</sequence>
<dbReference type="Pfam" id="PF03466">
    <property type="entry name" value="LysR_substrate"/>
    <property type="match status" value="1"/>
</dbReference>
<gene>
    <name evidence="6" type="ORF">HJ536_19970</name>
</gene>
<dbReference type="GO" id="GO:0006351">
    <property type="term" value="P:DNA-templated transcription"/>
    <property type="evidence" value="ECO:0007669"/>
    <property type="project" value="TreeGrafter"/>
</dbReference>
<evidence type="ECO:0000259" key="5">
    <source>
        <dbReference type="PROSITE" id="PS50931"/>
    </source>
</evidence>
<name>A0A850Q9Q5_9RHOB</name>
<dbReference type="EMBL" id="JABCJE010000020">
    <property type="protein sequence ID" value="NVO25634.1"/>
    <property type="molecule type" value="Genomic_DNA"/>
</dbReference>
<dbReference type="SUPFAM" id="SSF46785">
    <property type="entry name" value="Winged helix' DNA-binding domain"/>
    <property type="match status" value="1"/>
</dbReference>
<evidence type="ECO:0000256" key="4">
    <source>
        <dbReference type="ARBA" id="ARBA00023163"/>
    </source>
</evidence>
<comment type="caution">
    <text evidence="6">The sequence shown here is derived from an EMBL/GenBank/DDBJ whole genome shotgun (WGS) entry which is preliminary data.</text>
</comment>
<dbReference type="InterPro" id="IPR036390">
    <property type="entry name" value="WH_DNA-bd_sf"/>
</dbReference>
<comment type="similarity">
    <text evidence="1">Belongs to the LysR transcriptional regulatory family.</text>
</comment>
<dbReference type="FunFam" id="1.10.10.10:FF:000001">
    <property type="entry name" value="LysR family transcriptional regulator"/>
    <property type="match status" value="1"/>
</dbReference>
<dbReference type="PANTHER" id="PTHR30537">
    <property type="entry name" value="HTH-TYPE TRANSCRIPTIONAL REGULATOR"/>
    <property type="match status" value="1"/>
</dbReference>
<organism evidence="6 7">
    <name type="scientific">Donghicola mangrovi</name>
    <dbReference type="NCBI Taxonomy" id="2729614"/>
    <lineage>
        <taxon>Bacteria</taxon>
        <taxon>Pseudomonadati</taxon>
        <taxon>Pseudomonadota</taxon>
        <taxon>Alphaproteobacteria</taxon>
        <taxon>Rhodobacterales</taxon>
        <taxon>Roseobacteraceae</taxon>
        <taxon>Donghicola</taxon>
    </lineage>
</organism>
<keyword evidence="3" id="KW-0238">DNA-binding</keyword>
<dbReference type="GO" id="GO:0043565">
    <property type="term" value="F:sequence-specific DNA binding"/>
    <property type="evidence" value="ECO:0007669"/>
    <property type="project" value="TreeGrafter"/>
</dbReference>
<evidence type="ECO:0000256" key="2">
    <source>
        <dbReference type="ARBA" id="ARBA00023015"/>
    </source>
</evidence>
<dbReference type="SUPFAM" id="SSF53850">
    <property type="entry name" value="Periplasmic binding protein-like II"/>
    <property type="match status" value="1"/>
</dbReference>
<accession>A0A850Q9Q5</accession>
<dbReference type="Proteomes" id="UP000592216">
    <property type="component" value="Unassembled WGS sequence"/>
</dbReference>
<feature type="domain" description="HTH lysR-type" evidence="5">
    <location>
        <begin position="1"/>
        <end position="59"/>
    </location>
</feature>
<dbReference type="InterPro" id="IPR058163">
    <property type="entry name" value="LysR-type_TF_proteobact-type"/>
</dbReference>
<evidence type="ECO:0000256" key="3">
    <source>
        <dbReference type="ARBA" id="ARBA00023125"/>
    </source>
</evidence>
<dbReference type="InterPro" id="IPR036388">
    <property type="entry name" value="WH-like_DNA-bd_sf"/>
</dbReference>
<dbReference type="RefSeq" id="WP_177159148.1">
    <property type="nucleotide sequence ID" value="NZ_JABCJE010000020.1"/>
</dbReference>
<dbReference type="InterPro" id="IPR000847">
    <property type="entry name" value="LysR_HTH_N"/>
</dbReference>
<keyword evidence="2" id="KW-0805">Transcription regulation</keyword>
<dbReference type="Gene3D" id="3.40.190.290">
    <property type="match status" value="1"/>
</dbReference>
<dbReference type="PROSITE" id="PS50931">
    <property type="entry name" value="HTH_LYSR"/>
    <property type="match status" value="1"/>
</dbReference>